<dbReference type="GO" id="GO:0004553">
    <property type="term" value="F:hydrolase activity, hydrolyzing O-glycosyl compounds"/>
    <property type="evidence" value="ECO:0007669"/>
    <property type="project" value="InterPro"/>
</dbReference>
<evidence type="ECO:0000313" key="6">
    <source>
        <dbReference type="EnsemblPlants" id="OMERI03G34020.1"/>
    </source>
</evidence>
<protein>
    <recommendedName>
        <fullName evidence="8">Glucan endo-1,3-beta-D-glucosidase</fullName>
    </recommendedName>
</protein>
<dbReference type="InterPro" id="IPR017853">
    <property type="entry name" value="GH"/>
</dbReference>
<dbReference type="SUPFAM" id="SSF51445">
    <property type="entry name" value="(Trans)glycosidases"/>
    <property type="match status" value="1"/>
</dbReference>
<dbReference type="AlphaFoldDB" id="A0A0E0D7Z2"/>
<evidence type="ECO:0000256" key="4">
    <source>
        <dbReference type="RuleBase" id="RU004335"/>
    </source>
</evidence>
<keyword evidence="7" id="KW-1185">Reference proteome</keyword>
<reference evidence="6" key="1">
    <citation type="submission" date="2015-04" db="UniProtKB">
        <authorList>
            <consortium name="EnsemblPlants"/>
        </authorList>
    </citation>
    <scope>IDENTIFICATION</scope>
</reference>
<dbReference type="GO" id="GO:0005975">
    <property type="term" value="P:carbohydrate metabolic process"/>
    <property type="evidence" value="ECO:0007669"/>
    <property type="project" value="InterPro"/>
</dbReference>
<name>A0A0E0D7Z2_9ORYZ</name>
<dbReference type="STRING" id="40149.A0A0E0D7Z2"/>
<feature type="region of interest" description="Disordered" evidence="5">
    <location>
        <begin position="55"/>
        <end position="96"/>
    </location>
</feature>
<dbReference type="HOGENOM" id="CLU_053609_0_0_1"/>
<dbReference type="EnsemblPlants" id="OMERI03G34020.1">
    <property type="protein sequence ID" value="OMERI03G34020.1"/>
    <property type="gene ID" value="OMERI03G34020"/>
</dbReference>
<evidence type="ECO:0000256" key="2">
    <source>
        <dbReference type="ARBA" id="ARBA00022801"/>
    </source>
</evidence>
<evidence type="ECO:0000256" key="1">
    <source>
        <dbReference type="ARBA" id="ARBA00008773"/>
    </source>
</evidence>
<dbReference type="Proteomes" id="UP000008021">
    <property type="component" value="Chromosome 3"/>
</dbReference>
<dbReference type="PANTHER" id="PTHR32227">
    <property type="entry name" value="GLUCAN ENDO-1,3-BETA-GLUCOSIDASE BG1-RELATED-RELATED"/>
    <property type="match status" value="1"/>
</dbReference>
<dbReference type="InterPro" id="IPR000490">
    <property type="entry name" value="Glyco_hydro_17"/>
</dbReference>
<dbReference type="Gene3D" id="3.20.20.80">
    <property type="entry name" value="Glycosidases"/>
    <property type="match status" value="1"/>
</dbReference>
<comment type="similarity">
    <text evidence="1 4">Belongs to the glycosyl hydrolase 17 family.</text>
</comment>
<proteinExistence type="inferred from homology"/>
<keyword evidence="3" id="KW-0326">Glycosidase</keyword>
<reference evidence="6" key="2">
    <citation type="submission" date="2018-05" db="EMBL/GenBank/DDBJ databases">
        <title>OmerRS3 (Oryza meridionalis Reference Sequence Version 3).</title>
        <authorList>
            <person name="Zhang J."/>
            <person name="Kudrna D."/>
            <person name="Lee S."/>
            <person name="Talag J."/>
            <person name="Welchert J."/>
            <person name="Wing R.A."/>
        </authorList>
    </citation>
    <scope>NUCLEOTIDE SEQUENCE [LARGE SCALE GENOMIC DNA]</scope>
    <source>
        <strain evidence="6">cv. OR44</strain>
    </source>
</reference>
<evidence type="ECO:0000256" key="5">
    <source>
        <dbReference type="SAM" id="MobiDB-lite"/>
    </source>
</evidence>
<evidence type="ECO:0000313" key="7">
    <source>
        <dbReference type="Proteomes" id="UP000008021"/>
    </source>
</evidence>
<evidence type="ECO:0000256" key="3">
    <source>
        <dbReference type="ARBA" id="ARBA00023295"/>
    </source>
</evidence>
<keyword evidence="2" id="KW-0378">Hydrolase</keyword>
<accession>A0A0E0D7Z2</accession>
<dbReference type="Gramene" id="OMERI03G34020.1">
    <property type="protein sequence ID" value="OMERI03G34020.1"/>
    <property type="gene ID" value="OMERI03G34020"/>
</dbReference>
<evidence type="ECO:0008006" key="8">
    <source>
        <dbReference type="Google" id="ProtNLM"/>
    </source>
</evidence>
<dbReference type="InterPro" id="IPR044965">
    <property type="entry name" value="Glyco_hydro_17_plant"/>
</dbReference>
<dbReference type="Pfam" id="PF00332">
    <property type="entry name" value="Glyco_hydro_17"/>
    <property type="match status" value="1"/>
</dbReference>
<sequence length="360" mass="38249">MSFDDFDPVLIYVAVTCRLSQRETHVGLTCQSTSSLPFPSSLPFSSPSLSCQGLWVGRQPTDGEAGGARRERRRSGCRRLPAEGAKEGGGAPFRDQARNKAALPRPLDVDADVEAVPELLRAHRRGPGSGEVSEDTRGRGDEHLVTAIWIACCRSCGGVMKFLRRLSTTEVRVRAALAALGGTGIRVVGGAPNYDLPALAHGGTAAAAGWIQAYPTVLFRFVVVGNEVAGADTQLLVPAMENVHAALAAAGLGHIKVTTSISQTTIGIHIPPSASDFTDEAKSFLSYVIPFLERTHAPLLANLYPYFIYSTTRAAWTSASRCSRRASERQPAEAACERAAAGEAEVRAERVAAGGRARGR</sequence>
<organism evidence="6">
    <name type="scientific">Oryza meridionalis</name>
    <dbReference type="NCBI Taxonomy" id="40149"/>
    <lineage>
        <taxon>Eukaryota</taxon>
        <taxon>Viridiplantae</taxon>
        <taxon>Streptophyta</taxon>
        <taxon>Embryophyta</taxon>
        <taxon>Tracheophyta</taxon>
        <taxon>Spermatophyta</taxon>
        <taxon>Magnoliopsida</taxon>
        <taxon>Liliopsida</taxon>
        <taxon>Poales</taxon>
        <taxon>Poaceae</taxon>
        <taxon>BOP clade</taxon>
        <taxon>Oryzoideae</taxon>
        <taxon>Oryzeae</taxon>
        <taxon>Oryzinae</taxon>
        <taxon>Oryza</taxon>
    </lineage>
</organism>